<proteinExistence type="predicted"/>
<evidence type="ECO:0000313" key="2">
    <source>
        <dbReference type="EMBL" id="KAL2327403.1"/>
    </source>
</evidence>
<dbReference type="Proteomes" id="UP001603857">
    <property type="component" value="Unassembled WGS sequence"/>
</dbReference>
<dbReference type="AlphaFoldDB" id="A0ABD1LV40"/>
<evidence type="ECO:0000256" key="1">
    <source>
        <dbReference type="SAM" id="MobiDB-lite"/>
    </source>
</evidence>
<protein>
    <submittedName>
        <fullName evidence="2">Uncharacterized protein</fullName>
    </submittedName>
</protein>
<feature type="compositionally biased region" description="Polar residues" evidence="1">
    <location>
        <begin position="51"/>
        <end position="69"/>
    </location>
</feature>
<sequence>MKKHLEVGAKSGREESKESRSSNFESEYAALSSHNQSPAIADSESDKMQQFLIQDQLSPRQQHLQEISR</sequence>
<organism evidence="2 3">
    <name type="scientific">Flemingia macrophylla</name>
    <dbReference type="NCBI Taxonomy" id="520843"/>
    <lineage>
        <taxon>Eukaryota</taxon>
        <taxon>Viridiplantae</taxon>
        <taxon>Streptophyta</taxon>
        <taxon>Embryophyta</taxon>
        <taxon>Tracheophyta</taxon>
        <taxon>Spermatophyta</taxon>
        <taxon>Magnoliopsida</taxon>
        <taxon>eudicotyledons</taxon>
        <taxon>Gunneridae</taxon>
        <taxon>Pentapetalae</taxon>
        <taxon>rosids</taxon>
        <taxon>fabids</taxon>
        <taxon>Fabales</taxon>
        <taxon>Fabaceae</taxon>
        <taxon>Papilionoideae</taxon>
        <taxon>50 kb inversion clade</taxon>
        <taxon>NPAAA clade</taxon>
        <taxon>indigoferoid/millettioid clade</taxon>
        <taxon>Phaseoleae</taxon>
        <taxon>Flemingia</taxon>
    </lineage>
</organism>
<name>A0ABD1LV40_9FABA</name>
<reference evidence="2 3" key="1">
    <citation type="submission" date="2024-08" db="EMBL/GenBank/DDBJ databases">
        <title>Insights into the chromosomal genome structure of Flemingia macrophylla.</title>
        <authorList>
            <person name="Ding Y."/>
            <person name="Zhao Y."/>
            <person name="Bi W."/>
            <person name="Wu M."/>
            <person name="Zhao G."/>
            <person name="Gong Y."/>
            <person name="Li W."/>
            <person name="Zhang P."/>
        </authorList>
    </citation>
    <scope>NUCLEOTIDE SEQUENCE [LARGE SCALE GENOMIC DNA]</scope>
    <source>
        <strain evidence="2">DYQJB</strain>
        <tissue evidence="2">Leaf</tissue>
    </source>
</reference>
<comment type="caution">
    <text evidence="2">The sequence shown here is derived from an EMBL/GenBank/DDBJ whole genome shotgun (WGS) entry which is preliminary data.</text>
</comment>
<feature type="compositionally biased region" description="Basic and acidic residues" evidence="1">
    <location>
        <begin position="1"/>
        <end position="20"/>
    </location>
</feature>
<accession>A0ABD1LV40</accession>
<gene>
    <name evidence="2" type="ORF">Fmac_020830</name>
</gene>
<dbReference type="EMBL" id="JBGMDY010000007">
    <property type="protein sequence ID" value="KAL2327403.1"/>
    <property type="molecule type" value="Genomic_DNA"/>
</dbReference>
<keyword evidence="3" id="KW-1185">Reference proteome</keyword>
<feature type="region of interest" description="Disordered" evidence="1">
    <location>
        <begin position="1"/>
        <end position="69"/>
    </location>
</feature>
<evidence type="ECO:0000313" key="3">
    <source>
        <dbReference type="Proteomes" id="UP001603857"/>
    </source>
</evidence>